<sequence>MDVDEDTEAADTSTENDAISVTDENINVSQNSQNEDIEANNTDSAASSGDLKKEESCSSPTKRKRTSEILGDEGDCQSCPICFDPWTTNGDHRLCALKCGHLFGYNCVNRWLLLNLQDPRCPTCKDKAGVQDIRYIFARKVIAMDDLELTRMKKKLKNVNQEKNRLQTELATTTCQMHMLKQEVNECKRKLAMFNQGPSNCDKSAGEVSLYKDKTLDLGKDSNCRVLDLKNTLNMVAVSMKSTNNLCNGYGVKLINAANFKPTAFILLHSQMIRDIKFHETKPWLMTCSIDKDIKILDVNTNQTNLTLKACSPLWSCCWDIDNEHILYGGQQQGSVLKFDIRKPTEAVQELFVPSDYSPVVSVQAIGSSCSIFPLGGVISCKLTSLWGFENTTQEEPRKHFLPVEGPFVSLTAHRNHNHLFLSSRPNTRYPYARHFLLELTKKDQVGCNIVHTFRGGNTQRMLSRTCLLSNKHDYAAAYIEDQRIVSIWNINNSNWVGSVPAQETVLDINSVKTSHSDFLLTLTESKLRIFKFTNW</sequence>
<name>A0ACB9TYZ8_HOLOL</name>
<reference evidence="1" key="1">
    <citation type="submission" date="2022-04" db="EMBL/GenBank/DDBJ databases">
        <title>Chromosome-scale genome assembly of Holotrichia oblita Faldermann.</title>
        <authorList>
            <person name="Rongchong L."/>
        </authorList>
    </citation>
    <scope>NUCLEOTIDE SEQUENCE</scope>
    <source>
        <strain evidence="1">81SQS9</strain>
    </source>
</reference>
<accession>A0ACB9TYZ8</accession>
<comment type="caution">
    <text evidence="1">The sequence shown here is derived from an EMBL/GenBank/DDBJ whole genome shotgun (WGS) entry which is preliminary data.</text>
</comment>
<organism evidence="1 2">
    <name type="scientific">Holotrichia oblita</name>
    <name type="common">Chafer beetle</name>
    <dbReference type="NCBI Taxonomy" id="644536"/>
    <lineage>
        <taxon>Eukaryota</taxon>
        <taxon>Metazoa</taxon>
        <taxon>Ecdysozoa</taxon>
        <taxon>Arthropoda</taxon>
        <taxon>Hexapoda</taxon>
        <taxon>Insecta</taxon>
        <taxon>Pterygota</taxon>
        <taxon>Neoptera</taxon>
        <taxon>Endopterygota</taxon>
        <taxon>Coleoptera</taxon>
        <taxon>Polyphaga</taxon>
        <taxon>Scarabaeiformia</taxon>
        <taxon>Scarabaeidae</taxon>
        <taxon>Melolonthinae</taxon>
        <taxon>Holotrichia</taxon>
    </lineage>
</organism>
<dbReference type="Proteomes" id="UP001056778">
    <property type="component" value="Chromosome 1"/>
</dbReference>
<dbReference type="EMBL" id="CM043015">
    <property type="protein sequence ID" value="KAI4472132.1"/>
    <property type="molecule type" value="Genomic_DNA"/>
</dbReference>
<protein>
    <submittedName>
        <fullName evidence="1">Rfwd3 protein</fullName>
    </submittedName>
</protein>
<evidence type="ECO:0000313" key="2">
    <source>
        <dbReference type="Proteomes" id="UP001056778"/>
    </source>
</evidence>
<evidence type="ECO:0000313" key="1">
    <source>
        <dbReference type="EMBL" id="KAI4472132.1"/>
    </source>
</evidence>
<proteinExistence type="predicted"/>
<keyword evidence="2" id="KW-1185">Reference proteome</keyword>
<gene>
    <name evidence="1" type="ORF">MML48_1g01835</name>
</gene>